<keyword evidence="8 11" id="KW-0812">Transmembrane</keyword>
<keyword evidence="7 11" id="KW-0169">Cobalamin biosynthesis</keyword>
<gene>
    <name evidence="12" type="primary">cbiB</name>
    <name evidence="11" type="synonym">cobD</name>
    <name evidence="12" type="ORF">MBBWO_15540</name>
</gene>
<dbReference type="GO" id="GO:0009236">
    <property type="term" value="P:cobalamin biosynthetic process"/>
    <property type="evidence" value="ECO:0007669"/>
    <property type="project" value="UniProtKB-UniRule"/>
</dbReference>
<organism evidence="12 13">
    <name type="scientific">Methanobrevibacter woesei</name>
    <dbReference type="NCBI Taxonomy" id="190976"/>
    <lineage>
        <taxon>Archaea</taxon>
        <taxon>Methanobacteriati</taxon>
        <taxon>Methanobacteriota</taxon>
        <taxon>Methanomada group</taxon>
        <taxon>Methanobacteria</taxon>
        <taxon>Methanobacteriales</taxon>
        <taxon>Methanobacteriaceae</taxon>
        <taxon>Methanobrevibacter</taxon>
    </lineage>
</organism>
<proteinExistence type="inferred from homology"/>
<dbReference type="EMBL" id="MZGU01000007">
    <property type="protein sequence ID" value="PWB84788.1"/>
    <property type="molecule type" value="Genomic_DNA"/>
</dbReference>
<feature type="transmembrane region" description="Helical" evidence="11">
    <location>
        <begin position="164"/>
        <end position="197"/>
    </location>
</feature>
<comment type="pathway">
    <text evidence="3 11">Cofactor biosynthesis; adenosylcobalamin biosynthesis.</text>
</comment>
<feature type="transmembrane region" description="Helical" evidence="11">
    <location>
        <begin position="231"/>
        <end position="251"/>
    </location>
</feature>
<dbReference type="UniPathway" id="UPA00148"/>
<evidence type="ECO:0000256" key="8">
    <source>
        <dbReference type="ARBA" id="ARBA00022692"/>
    </source>
</evidence>
<feature type="transmembrane region" description="Helical" evidence="11">
    <location>
        <begin position="34"/>
        <end position="54"/>
    </location>
</feature>
<dbReference type="PANTHER" id="PTHR34308">
    <property type="entry name" value="COBALAMIN BIOSYNTHESIS PROTEIN CBIB"/>
    <property type="match status" value="1"/>
</dbReference>
<comment type="caution">
    <text evidence="11">Lacks conserved residue(s) required for the propagation of feature annotation.</text>
</comment>
<keyword evidence="13" id="KW-1185">Reference proteome</keyword>
<dbReference type="OrthoDB" id="46105at2157"/>
<feature type="transmembrane region" description="Helical" evidence="11">
    <location>
        <begin position="314"/>
        <end position="333"/>
    </location>
</feature>
<evidence type="ECO:0000256" key="11">
    <source>
        <dbReference type="HAMAP-Rule" id="MF_00024"/>
    </source>
</evidence>
<dbReference type="Proteomes" id="UP000245577">
    <property type="component" value="Unassembled WGS sequence"/>
</dbReference>
<dbReference type="AlphaFoldDB" id="A0A2U1S5G6"/>
<evidence type="ECO:0000256" key="9">
    <source>
        <dbReference type="ARBA" id="ARBA00022989"/>
    </source>
</evidence>
<evidence type="ECO:0000256" key="4">
    <source>
        <dbReference type="ARBA" id="ARBA00006263"/>
    </source>
</evidence>
<keyword evidence="6 11" id="KW-1003">Cell membrane</keyword>
<dbReference type="GO" id="GO:0005886">
    <property type="term" value="C:plasma membrane"/>
    <property type="evidence" value="ECO:0007669"/>
    <property type="project" value="UniProtKB-SubCell"/>
</dbReference>
<dbReference type="GO" id="GO:0015420">
    <property type="term" value="F:ABC-type vitamin B12 transporter activity"/>
    <property type="evidence" value="ECO:0007669"/>
    <property type="project" value="UniProtKB-UniRule"/>
</dbReference>
<dbReference type="Pfam" id="PF03186">
    <property type="entry name" value="CobD_Cbib"/>
    <property type="match status" value="1"/>
</dbReference>
<dbReference type="PANTHER" id="PTHR34308:SF1">
    <property type="entry name" value="COBALAMIN BIOSYNTHESIS PROTEIN CBIB"/>
    <property type="match status" value="1"/>
</dbReference>
<dbReference type="NCBIfam" id="TIGR00380">
    <property type="entry name" value="cobal_cbiB"/>
    <property type="match status" value="1"/>
</dbReference>
<dbReference type="NCBIfam" id="NF002281">
    <property type="entry name" value="PRK01209.2-5"/>
    <property type="match status" value="1"/>
</dbReference>
<evidence type="ECO:0000256" key="5">
    <source>
        <dbReference type="ARBA" id="ARBA00016185"/>
    </source>
</evidence>
<evidence type="ECO:0000256" key="10">
    <source>
        <dbReference type="ARBA" id="ARBA00023136"/>
    </source>
</evidence>
<feature type="transmembrane region" description="Helical" evidence="11">
    <location>
        <begin position="7"/>
        <end position="28"/>
    </location>
</feature>
<feature type="transmembrane region" description="Helical" evidence="11">
    <location>
        <begin position="87"/>
        <end position="107"/>
    </location>
</feature>
<name>A0A2U1S5G6_9EURY</name>
<evidence type="ECO:0000256" key="1">
    <source>
        <dbReference type="ARBA" id="ARBA00003384"/>
    </source>
</evidence>
<accession>A0A2U1S5G6</accession>
<evidence type="ECO:0000313" key="12">
    <source>
        <dbReference type="EMBL" id="PWB84788.1"/>
    </source>
</evidence>
<dbReference type="HAMAP" id="MF_00024">
    <property type="entry name" value="CobD_CbiB"/>
    <property type="match status" value="1"/>
</dbReference>
<reference evidence="12 13" key="1">
    <citation type="submission" date="2017-03" db="EMBL/GenBank/DDBJ databases">
        <title>Genome sequence of Methanobrevibacter wosei.</title>
        <authorList>
            <person name="Poehlein A."/>
            <person name="Seedorf H."/>
            <person name="Daniel R."/>
        </authorList>
    </citation>
    <scope>NUCLEOTIDE SEQUENCE [LARGE SCALE GENOMIC DNA]</scope>
    <source>
        <strain evidence="12 13">DSM 11979</strain>
    </source>
</reference>
<keyword evidence="10 11" id="KW-0472">Membrane</keyword>
<evidence type="ECO:0000256" key="7">
    <source>
        <dbReference type="ARBA" id="ARBA00022573"/>
    </source>
</evidence>
<evidence type="ECO:0000256" key="3">
    <source>
        <dbReference type="ARBA" id="ARBA00004953"/>
    </source>
</evidence>
<dbReference type="GO" id="GO:0048472">
    <property type="term" value="F:threonine-phosphate decarboxylase activity"/>
    <property type="evidence" value="ECO:0007669"/>
    <property type="project" value="InterPro"/>
</dbReference>
<dbReference type="RefSeq" id="WP_116670331.1">
    <property type="nucleotide sequence ID" value="NZ_MZGU01000007.1"/>
</dbReference>
<evidence type="ECO:0000313" key="13">
    <source>
        <dbReference type="Proteomes" id="UP000245577"/>
    </source>
</evidence>
<dbReference type="InterPro" id="IPR004485">
    <property type="entry name" value="Cobalamin_biosynth_CobD/CbiB"/>
</dbReference>
<protein>
    <recommendedName>
        <fullName evidence="5 11">Probable cobalamin biosynthesis protein CobD</fullName>
    </recommendedName>
</protein>
<sequence>MFNFINFNLFLFIISALVFAIVFDILIGELPSKIHPVVIIGKIIDFFTGLFIKIRNKFSGLLLFLSTTIFSTVILFVLFSVINLNFYLMFIVYGLLLSSTFSIKILLSSANDISNDLKEGIEKARKSVSYLVSRNTNELSEKLIVSATIESLTENITDSYISPIFYFTIISAIALLFANNINTFLLIFIILWIPFLFRISNTLDAMVGYENEKLKYIGYFPAKIDDILNYIPARIAGFLVVVSAFILKLNWKNSYRIMLRDARNCPSPNSGFTMASTAGALNIQLVKKDTYILGDNTVEIDVLHISKAIKLSKFTILLFTIISFLILILIELLI</sequence>
<feature type="transmembrane region" description="Helical" evidence="11">
    <location>
        <begin position="61"/>
        <end position="81"/>
    </location>
</feature>
<comment type="subcellular location">
    <subcellularLocation>
        <location evidence="2 11">Cell membrane</location>
        <topology evidence="2 11">Multi-pass membrane protein</topology>
    </subcellularLocation>
</comment>
<evidence type="ECO:0000256" key="6">
    <source>
        <dbReference type="ARBA" id="ARBA00022475"/>
    </source>
</evidence>
<comment type="similarity">
    <text evidence="4 11">Belongs to the CobD/CbiB family.</text>
</comment>
<keyword evidence="9 11" id="KW-1133">Transmembrane helix</keyword>
<comment type="caution">
    <text evidence="12">The sequence shown here is derived from an EMBL/GenBank/DDBJ whole genome shotgun (WGS) entry which is preliminary data.</text>
</comment>
<evidence type="ECO:0000256" key="2">
    <source>
        <dbReference type="ARBA" id="ARBA00004651"/>
    </source>
</evidence>
<comment type="function">
    <text evidence="1 11">Converts cobyric acid to cobinamide by the addition of aminopropanol on the F carboxylic group.</text>
</comment>